<accession>A0A699IY25</accession>
<name>A0A699IY25_TANCI</name>
<proteinExistence type="predicted"/>
<organism evidence="2">
    <name type="scientific">Tanacetum cinerariifolium</name>
    <name type="common">Dalmatian daisy</name>
    <name type="synonym">Chrysanthemum cinerariifolium</name>
    <dbReference type="NCBI Taxonomy" id="118510"/>
    <lineage>
        <taxon>Eukaryota</taxon>
        <taxon>Viridiplantae</taxon>
        <taxon>Streptophyta</taxon>
        <taxon>Embryophyta</taxon>
        <taxon>Tracheophyta</taxon>
        <taxon>Spermatophyta</taxon>
        <taxon>Magnoliopsida</taxon>
        <taxon>eudicotyledons</taxon>
        <taxon>Gunneridae</taxon>
        <taxon>Pentapetalae</taxon>
        <taxon>asterids</taxon>
        <taxon>campanulids</taxon>
        <taxon>Asterales</taxon>
        <taxon>Asteraceae</taxon>
        <taxon>Asteroideae</taxon>
        <taxon>Anthemideae</taxon>
        <taxon>Anthemidinae</taxon>
        <taxon>Tanacetum</taxon>
    </lineage>
</organism>
<protein>
    <submittedName>
        <fullName evidence="2">Protein multipolar spindle 1 isoform X2</fullName>
    </submittedName>
</protein>
<dbReference type="AlphaFoldDB" id="A0A699IY25"/>
<sequence length="107" mass="11841">DIPAALRDRDELTGEDSRDDKPEKQLIRSGYLFVLVKNNDEVTEQLRASVDFLVDLCDTISNPPSAATNFSLPETKSPRAIVVETRFLSETVATISTSAARNGYFGY</sequence>
<feature type="region of interest" description="Disordered" evidence="1">
    <location>
        <begin position="1"/>
        <end position="22"/>
    </location>
</feature>
<gene>
    <name evidence="2" type="ORF">Tci_567007</name>
</gene>
<reference evidence="2" key="1">
    <citation type="journal article" date="2019" name="Sci. Rep.">
        <title>Draft genome of Tanacetum cinerariifolium, the natural source of mosquito coil.</title>
        <authorList>
            <person name="Yamashiro T."/>
            <person name="Shiraishi A."/>
            <person name="Satake H."/>
            <person name="Nakayama K."/>
        </authorList>
    </citation>
    <scope>NUCLEOTIDE SEQUENCE</scope>
</reference>
<evidence type="ECO:0000313" key="2">
    <source>
        <dbReference type="EMBL" id="GEZ95034.1"/>
    </source>
</evidence>
<feature type="non-terminal residue" evidence="2">
    <location>
        <position position="1"/>
    </location>
</feature>
<dbReference type="EMBL" id="BKCJ010346537">
    <property type="protein sequence ID" value="GEZ95034.1"/>
    <property type="molecule type" value="Genomic_DNA"/>
</dbReference>
<evidence type="ECO:0000256" key="1">
    <source>
        <dbReference type="SAM" id="MobiDB-lite"/>
    </source>
</evidence>
<comment type="caution">
    <text evidence="2">The sequence shown here is derived from an EMBL/GenBank/DDBJ whole genome shotgun (WGS) entry which is preliminary data.</text>
</comment>